<evidence type="ECO:0000313" key="3">
    <source>
        <dbReference type="EMBL" id="SNQ50513.1"/>
    </source>
</evidence>
<accession>A0A2I2KXX4</accession>
<keyword evidence="2" id="KW-0812">Transmembrane</keyword>
<keyword evidence="4" id="KW-1185">Reference proteome</keyword>
<protein>
    <recommendedName>
        <fullName evidence="5">Integral membrane protein</fullName>
    </recommendedName>
</protein>
<feature type="transmembrane region" description="Helical" evidence="2">
    <location>
        <begin position="252"/>
        <end position="272"/>
    </location>
</feature>
<sequence length="417" mass="44642">MDSPAIPEPMAGPGSTPVATHRARSRASDPGGADGSDLAGRARSWWALLPTPVRATLPLWLGSRVAVALLSLAAARALTTGPARSAPGLRTLWDRWDVGLFTKVARYGYLSPAYADRTEVDFPGLPIAIRLAHLVVRDWIAAGLVVSLLAGVVTVAALWQLAADEVGERDARVAVVGLICFPYAVFLFAAYSEGVFLAFATASWLAARRHRWWLAGLLGAGAASARISGVAFGVALAVQYVVGRRAAGRPVVAWPALSLALPPIPVVAYLCYLRVRTGGWGAYTDAMHDGWHRWTDWPWSGWAATWSSATDGNGASTFVWFFRGELLAVVVGVALTIALLVGRRWGEATFVGVMTTIMACTNYYASGIRAILVAFPLYLLFARVAARRSWVAPVYVCLCAPVMAAFVVAFTQGQWVD</sequence>
<organism evidence="3 4">
    <name type="scientific">Frankia canadensis</name>
    <dbReference type="NCBI Taxonomy" id="1836972"/>
    <lineage>
        <taxon>Bacteria</taxon>
        <taxon>Bacillati</taxon>
        <taxon>Actinomycetota</taxon>
        <taxon>Actinomycetes</taxon>
        <taxon>Frankiales</taxon>
        <taxon>Frankiaceae</taxon>
        <taxon>Frankia</taxon>
    </lineage>
</organism>
<evidence type="ECO:0000256" key="2">
    <source>
        <dbReference type="SAM" id="Phobius"/>
    </source>
</evidence>
<dbReference type="RefSeq" id="WP_243407927.1">
    <property type="nucleotide sequence ID" value="NZ_FZMO01000423.1"/>
</dbReference>
<feature type="transmembrane region" description="Helical" evidence="2">
    <location>
        <begin position="363"/>
        <end position="382"/>
    </location>
</feature>
<keyword evidence="2" id="KW-0472">Membrane</keyword>
<feature type="transmembrane region" description="Helical" evidence="2">
    <location>
        <begin position="326"/>
        <end position="343"/>
    </location>
</feature>
<evidence type="ECO:0000256" key="1">
    <source>
        <dbReference type="SAM" id="MobiDB-lite"/>
    </source>
</evidence>
<proteinExistence type="predicted"/>
<feature type="transmembrane region" description="Helical" evidence="2">
    <location>
        <begin position="139"/>
        <end position="162"/>
    </location>
</feature>
<name>A0A2I2KXX4_9ACTN</name>
<keyword evidence="2" id="KW-1133">Transmembrane helix</keyword>
<feature type="transmembrane region" description="Helical" evidence="2">
    <location>
        <begin position="212"/>
        <end position="240"/>
    </location>
</feature>
<gene>
    <name evidence="3" type="ORF">FRACA_480002</name>
</gene>
<feature type="region of interest" description="Disordered" evidence="1">
    <location>
        <begin position="1"/>
        <end position="36"/>
    </location>
</feature>
<feature type="transmembrane region" description="Helical" evidence="2">
    <location>
        <begin position="394"/>
        <end position="415"/>
    </location>
</feature>
<dbReference type="AlphaFoldDB" id="A0A2I2KXX4"/>
<feature type="transmembrane region" description="Helical" evidence="2">
    <location>
        <begin position="174"/>
        <end position="200"/>
    </location>
</feature>
<dbReference type="EMBL" id="FZMO01000423">
    <property type="protein sequence ID" value="SNQ50513.1"/>
    <property type="molecule type" value="Genomic_DNA"/>
</dbReference>
<dbReference type="Proteomes" id="UP000234331">
    <property type="component" value="Unassembled WGS sequence"/>
</dbReference>
<evidence type="ECO:0008006" key="5">
    <source>
        <dbReference type="Google" id="ProtNLM"/>
    </source>
</evidence>
<evidence type="ECO:0000313" key="4">
    <source>
        <dbReference type="Proteomes" id="UP000234331"/>
    </source>
</evidence>
<reference evidence="3 4" key="1">
    <citation type="submission" date="2017-06" db="EMBL/GenBank/DDBJ databases">
        <authorList>
            <person name="Kim H.J."/>
            <person name="Triplett B.A."/>
        </authorList>
    </citation>
    <scope>NUCLEOTIDE SEQUENCE [LARGE SCALE GENOMIC DNA]</scope>
    <source>
        <strain evidence="3">FRACA_ARgP5</strain>
    </source>
</reference>